<dbReference type="Proteomes" id="UP000566819">
    <property type="component" value="Unassembled WGS sequence"/>
</dbReference>
<evidence type="ECO:0000313" key="2">
    <source>
        <dbReference type="EMBL" id="KAF4634641.1"/>
    </source>
</evidence>
<dbReference type="PANTHER" id="PTHR33112:SF12">
    <property type="entry name" value="HETEROKARYON INCOMPATIBILITY DOMAIN-CONTAINING PROTEIN"/>
    <property type="match status" value="1"/>
</dbReference>
<dbReference type="OrthoDB" id="2958217at2759"/>
<sequence length="776" mass="88684">MSSISSEISESLESFETNVSNQPLLETACQSFSSKFSESLETEVSNKPPKKTVCQSCRQNGIWEHLKGEKFLVRAYWPRPEERLPVERQESLRCAVCSLISTFLPQKPSDRAVDVAVFGESTYSASTVEIRLGIETLGQVRLETLSEYMQRQLLRRRSAVYDSRDLDSLVSSLKRSNYGRPKRREPTSLTLIDVVNNCLVEGNTSVDYIALSYVWGSAEYLQTNKDNLEFLRSRGAFLECWKDLPHTITDAIHVTRSLGISYLWVDALCIVQDDKAHKHRQISQMGHIYSQALWTIAAISGSHSNAGLPGCGGVPLQDNFTTLKSSGPFPGRRVVVSQGTPLKRQLQESIYGSRAWTFQERNLSARCIYFTDYGWRIDHTTTTPRTNEFPEIRIMSPPSRLDVTYTENAQFEQAKYEDYADLVEQYSGRQLSIPSDYLNAFTGMLNLLEIELQTSFTCGLPNNEFTISLLWIRLGPTRGNRNAHFPSWSWLGWANPVSFDLAKAIHKDMWFRGYIYPTAVKLYYTTSRYLPYLHSWRRNQCLCPSPCYPVEGAVSNRDDAPKEPDQDPSLDCCRIKTTCSFPLVVSTYMDIKWFPANFKHLQLLGVSTEAITFKAETFPITRYTNDDPLSNLDVSVFETSAQTREYKSYTAGAFLRKGNLGLCGVLFDAKLPELLCDRNLYKSIVRSKATKREDMPQWMRDRELYRFVLLGDVDQVDMPPHFRFIMNSCNAGNRNIVRIVMLVKYREDFRCAERVGVGCIFEDYPERGKTEVITLV</sequence>
<evidence type="ECO:0000259" key="1">
    <source>
        <dbReference type="Pfam" id="PF06985"/>
    </source>
</evidence>
<protein>
    <recommendedName>
        <fullName evidence="1">Heterokaryon incompatibility domain-containing protein</fullName>
    </recommendedName>
</protein>
<dbReference type="PANTHER" id="PTHR33112">
    <property type="entry name" value="DOMAIN PROTEIN, PUTATIVE-RELATED"/>
    <property type="match status" value="1"/>
</dbReference>
<dbReference type="Pfam" id="PF06985">
    <property type="entry name" value="HET"/>
    <property type="match status" value="1"/>
</dbReference>
<comment type="caution">
    <text evidence="2">The sequence shown here is derived from an EMBL/GenBank/DDBJ whole genome shotgun (WGS) entry which is preliminary data.</text>
</comment>
<name>A0A8H4RT66_9HELO</name>
<feature type="domain" description="Heterokaryon incompatibility" evidence="1">
    <location>
        <begin position="208"/>
        <end position="360"/>
    </location>
</feature>
<gene>
    <name evidence="2" type="ORF">G7Y89_g3469</name>
</gene>
<organism evidence="2 3">
    <name type="scientific">Cudoniella acicularis</name>
    <dbReference type="NCBI Taxonomy" id="354080"/>
    <lineage>
        <taxon>Eukaryota</taxon>
        <taxon>Fungi</taxon>
        <taxon>Dikarya</taxon>
        <taxon>Ascomycota</taxon>
        <taxon>Pezizomycotina</taxon>
        <taxon>Leotiomycetes</taxon>
        <taxon>Helotiales</taxon>
        <taxon>Tricladiaceae</taxon>
        <taxon>Cudoniella</taxon>
    </lineage>
</organism>
<dbReference type="InterPro" id="IPR010730">
    <property type="entry name" value="HET"/>
</dbReference>
<dbReference type="AlphaFoldDB" id="A0A8H4RT66"/>
<dbReference type="EMBL" id="JAAMPI010000170">
    <property type="protein sequence ID" value="KAF4634641.1"/>
    <property type="molecule type" value="Genomic_DNA"/>
</dbReference>
<accession>A0A8H4RT66</accession>
<reference evidence="2 3" key="1">
    <citation type="submission" date="2020-03" db="EMBL/GenBank/DDBJ databases">
        <title>Draft Genome Sequence of Cudoniella acicularis.</title>
        <authorList>
            <person name="Buettner E."/>
            <person name="Kellner H."/>
        </authorList>
    </citation>
    <scope>NUCLEOTIDE SEQUENCE [LARGE SCALE GENOMIC DNA]</scope>
    <source>
        <strain evidence="2 3">DSM 108380</strain>
    </source>
</reference>
<proteinExistence type="predicted"/>
<keyword evidence="3" id="KW-1185">Reference proteome</keyword>
<evidence type="ECO:0000313" key="3">
    <source>
        <dbReference type="Proteomes" id="UP000566819"/>
    </source>
</evidence>